<dbReference type="InterPro" id="IPR036805">
    <property type="entry name" value="Tscrpt_elong_fac_GreA/B_N_sf"/>
</dbReference>
<gene>
    <name evidence="8" type="primary">greA</name>
    <name evidence="12" type="ORF">DI551_09835</name>
</gene>
<dbReference type="SUPFAM" id="SSF54534">
    <property type="entry name" value="FKBP-like"/>
    <property type="match status" value="1"/>
</dbReference>
<dbReference type="Pfam" id="PF01272">
    <property type="entry name" value="GreA_GreB"/>
    <property type="match status" value="1"/>
</dbReference>
<dbReference type="FunFam" id="1.10.287.180:FF:000001">
    <property type="entry name" value="Transcription elongation factor GreA"/>
    <property type="match status" value="1"/>
</dbReference>
<dbReference type="NCBIfam" id="NF001264">
    <property type="entry name" value="PRK00226.1-5"/>
    <property type="match status" value="1"/>
</dbReference>
<evidence type="ECO:0000256" key="7">
    <source>
        <dbReference type="ARBA" id="ARBA00030776"/>
    </source>
</evidence>
<dbReference type="InterPro" id="IPR028624">
    <property type="entry name" value="Tscrpt_elong_fac_GreA/B"/>
</dbReference>
<comment type="similarity">
    <text evidence="1 8 9">Belongs to the GreA/GreB family.</text>
</comment>
<evidence type="ECO:0000256" key="5">
    <source>
        <dbReference type="ARBA" id="ARBA00023163"/>
    </source>
</evidence>
<keyword evidence="4 8" id="KW-0238">DNA-binding</keyword>
<dbReference type="PIRSF" id="PIRSF006092">
    <property type="entry name" value="GreA_GreB"/>
    <property type="match status" value="1"/>
</dbReference>
<dbReference type="GO" id="GO:0003677">
    <property type="term" value="F:DNA binding"/>
    <property type="evidence" value="ECO:0007669"/>
    <property type="project" value="UniProtKB-UniRule"/>
</dbReference>
<sequence>MDKIPMTREGVEALEKELRLRISETRPEIVAAIAEARAHGDLSENAEYSAARERQSFNEGRIKELEAVIGSADIIDPAQFVGHTSVKFGALVVIIDEDDNERRLMIVGEYESNADEGRISITSPIARGLIGKSMGDTVEIRTPKGATSYEIIEVIYA</sequence>
<evidence type="ECO:0000259" key="10">
    <source>
        <dbReference type="Pfam" id="PF01272"/>
    </source>
</evidence>
<name>A0A2W5MTL4_9BACT</name>
<keyword evidence="12" id="KW-0251">Elongation factor</keyword>
<dbReference type="InterPro" id="IPR018151">
    <property type="entry name" value="TF_GreA/GreB_CS"/>
</dbReference>
<protein>
    <recommendedName>
        <fullName evidence="2 8">Transcription elongation factor GreA</fullName>
    </recommendedName>
    <alternativeName>
        <fullName evidence="7 8">Transcript cleavage factor GreA</fullName>
    </alternativeName>
</protein>
<dbReference type="GO" id="GO:0003746">
    <property type="term" value="F:translation elongation factor activity"/>
    <property type="evidence" value="ECO:0007669"/>
    <property type="project" value="UniProtKB-KW"/>
</dbReference>
<feature type="domain" description="Transcription elongation factor GreA/GreB C-terminal" evidence="10">
    <location>
        <begin position="84"/>
        <end position="156"/>
    </location>
</feature>
<dbReference type="NCBIfam" id="NF001261">
    <property type="entry name" value="PRK00226.1-2"/>
    <property type="match status" value="1"/>
</dbReference>
<dbReference type="PROSITE" id="PS00829">
    <property type="entry name" value="GREAB_1"/>
    <property type="match status" value="1"/>
</dbReference>
<proteinExistence type="inferred from homology"/>
<dbReference type="NCBIfam" id="NF001263">
    <property type="entry name" value="PRK00226.1-4"/>
    <property type="match status" value="1"/>
</dbReference>
<comment type="caution">
    <text evidence="12">The sequence shown here is derived from an EMBL/GenBank/DDBJ whole genome shotgun (WGS) entry which is preliminary data.</text>
</comment>
<dbReference type="PANTHER" id="PTHR30437">
    <property type="entry name" value="TRANSCRIPTION ELONGATION FACTOR GREA"/>
    <property type="match status" value="1"/>
</dbReference>
<dbReference type="EMBL" id="QFQB01000086">
    <property type="protein sequence ID" value="PZQ44582.1"/>
    <property type="molecule type" value="Genomic_DNA"/>
</dbReference>
<evidence type="ECO:0000256" key="4">
    <source>
        <dbReference type="ARBA" id="ARBA00023125"/>
    </source>
</evidence>
<evidence type="ECO:0000256" key="8">
    <source>
        <dbReference type="HAMAP-Rule" id="MF_00105"/>
    </source>
</evidence>
<dbReference type="InterPro" id="IPR022691">
    <property type="entry name" value="Tscrpt_elong_fac_GreA/B_N"/>
</dbReference>
<dbReference type="InterPro" id="IPR023459">
    <property type="entry name" value="Tscrpt_elong_fac_GreA/B_fam"/>
</dbReference>
<dbReference type="InterPro" id="IPR001437">
    <property type="entry name" value="Tscrpt_elong_fac_GreA/B_C"/>
</dbReference>
<dbReference type="Gene3D" id="3.10.50.30">
    <property type="entry name" value="Transcription elongation factor, GreA/GreB, C-terminal domain"/>
    <property type="match status" value="1"/>
</dbReference>
<comment type="function">
    <text evidence="6 8 9">Necessary for efficient RNA polymerase transcription elongation past template-encoded arresting sites. The arresting sites in DNA have the property of trapping a certain fraction of elongating RNA polymerases that pass through, resulting in locked ternary complexes. Cleavage of the nascent transcript by cleavage factors such as GreA or GreB allows the resumption of elongation from the new 3'terminus. GreA releases sequences of 2 to 3 nucleotides.</text>
</comment>
<dbReference type="Gene3D" id="1.10.287.180">
    <property type="entry name" value="Transcription elongation factor, GreA/GreB, N-terminal domain"/>
    <property type="match status" value="1"/>
</dbReference>
<dbReference type="GO" id="GO:0070063">
    <property type="term" value="F:RNA polymerase binding"/>
    <property type="evidence" value="ECO:0007669"/>
    <property type="project" value="InterPro"/>
</dbReference>
<evidence type="ECO:0000256" key="9">
    <source>
        <dbReference type="RuleBase" id="RU000556"/>
    </source>
</evidence>
<reference evidence="12 13" key="1">
    <citation type="submission" date="2017-08" db="EMBL/GenBank/DDBJ databases">
        <title>Infants hospitalized years apart are colonized by the same room-sourced microbial strains.</title>
        <authorList>
            <person name="Brooks B."/>
            <person name="Olm M.R."/>
            <person name="Firek B.A."/>
            <person name="Baker R."/>
            <person name="Thomas B.C."/>
            <person name="Morowitz M.J."/>
            <person name="Banfield J.F."/>
        </authorList>
    </citation>
    <scope>NUCLEOTIDE SEQUENCE [LARGE SCALE GENOMIC DNA]</scope>
    <source>
        <strain evidence="12">S2_005_002_R2_29</strain>
    </source>
</reference>
<evidence type="ECO:0000313" key="13">
    <source>
        <dbReference type="Proteomes" id="UP000249417"/>
    </source>
</evidence>
<dbReference type="PANTHER" id="PTHR30437:SF4">
    <property type="entry name" value="TRANSCRIPTION ELONGATION FACTOR GREA"/>
    <property type="match status" value="1"/>
</dbReference>
<dbReference type="Proteomes" id="UP000249417">
    <property type="component" value="Unassembled WGS sequence"/>
</dbReference>
<evidence type="ECO:0000256" key="3">
    <source>
        <dbReference type="ARBA" id="ARBA00023015"/>
    </source>
</evidence>
<dbReference type="NCBIfam" id="TIGR01462">
    <property type="entry name" value="greA"/>
    <property type="match status" value="1"/>
</dbReference>
<dbReference type="HAMAP" id="MF_00105">
    <property type="entry name" value="GreA_GreB"/>
    <property type="match status" value="1"/>
</dbReference>
<evidence type="ECO:0000313" key="12">
    <source>
        <dbReference type="EMBL" id="PZQ44582.1"/>
    </source>
</evidence>
<dbReference type="AlphaFoldDB" id="A0A2W5MTL4"/>
<accession>A0A2W5MTL4</accession>
<organism evidence="12 13">
    <name type="scientific">Micavibrio aeruginosavorus</name>
    <dbReference type="NCBI Taxonomy" id="349221"/>
    <lineage>
        <taxon>Bacteria</taxon>
        <taxon>Pseudomonadati</taxon>
        <taxon>Bdellovibrionota</taxon>
        <taxon>Bdellovibrionia</taxon>
        <taxon>Bdellovibrionales</taxon>
        <taxon>Pseudobdellovibrionaceae</taxon>
        <taxon>Micavibrio</taxon>
    </lineage>
</organism>
<dbReference type="GO" id="GO:0006354">
    <property type="term" value="P:DNA-templated transcription elongation"/>
    <property type="evidence" value="ECO:0007669"/>
    <property type="project" value="TreeGrafter"/>
</dbReference>
<dbReference type="FunFam" id="3.10.50.30:FF:000001">
    <property type="entry name" value="Transcription elongation factor GreA"/>
    <property type="match status" value="1"/>
</dbReference>
<evidence type="ECO:0000259" key="11">
    <source>
        <dbReference type="Pfam" id="PF03449"/>
    </source>
</evidence>
<keyword evidence="3 8" id="KW-0805">Transcription regulation</keyword>
<dbReference type="Pfam" id="PF03449">
    <property type="entry name" value="GreA_GreB_N"/>
    <property type="match status" value="1"/>
</dbReference>
<dbReference type="GO" id="GO:0032784">
    <property type="term" value="P:regulation of DNA-templated transcription elongation"/>
    <property type="evidence" value="ECO:0007669"/>
    <property type="project" value="UniProtKB-UniRule"/>
</dbReference>
<dbReference type="PROSITE" id="PS00830">
    <property type="entry name" value="GREAB_2"/>
    <property type="match status" value="1"/>
</dbReference>
<evidence type="ECO:0000256" key="6">
    <source>
        <dbReference type="ARBA" id="ARBA00024916"/>
    </source>
</evidence>
<feature type="domain" description="Transcription elongation factor GreA/GreB N-terminal" evidence="11">
    <location>
        <begin position="4"/>
        <end position="74"/>
    </location>
</feature>
<dbReference type="SUPFAM" id="SSF46557">
    <property type="entry name" value="GreA transcript cleavage protein, N-terminal domain"/>
    <property type="match status" value="1"/>
</dbReference>
<evidence type="ECO:0000256" key="2">
    <source>
        <dbReference type="ARBA" id="ARBA00013729"/>
    </source>
</evidence>
<keyword evidence="12" id="KW-0648">Protein biosynthesis</keyword>
<dbReference type="InterPro" id="IPR006359">
    <property type="entry name" value="Tscrpt_elong_fac_GreA"/>
</dbReference>
<keyword evidence="5 8" id="KW-0804">Transcription</keyword>
<evidence type="ECO:0000256" key="1">
    <source>
        <dbReference type="ARBA" id="ARBA00008213"/>
    </source>
</evidence>
<dbReference type="InterPro" id="IPR036953">
    <property type="entry name" value="GreA/GreB_C_sf"/>
</dbReference>